<comment type="caution">
    <text evidence="8">The sequence shown here is derived from an EMBL/GenBank/DDBJ whole genome shotgun (WGS) entry which is preliminary data.</text>
</comment>
<dbReference type="CDD" id="cd14687">
    <property type="entry name" value="bZIP_ATF2"/>
    <property type="match status" value="1"/>
</dbReference>
<feature type="region of interest" description="Disordered" evidence="6">
    <location>
        <begin position="1"/>
        <end position="100"/>
    </location>
</feature>
<keyword evidence="3" id="KW-0238">DNA-binding</keyword>
<comment type="subcellular location">
    <subcellularLocation>
        <location evidence="1">Nucleus</location>
    </subcellularLocation>
</comment>
<dbReference type="InterPro" id="IPR004827">
    <property type="entry name" value="bZIP"/>
</dbReference>
<evidence type="ECO:0000313" key="8">
    <source>
        <dbReference type="EMBL" id="RYC77962.1"/>
    </source>
</evidence>
<evidence type="ECO:0000313" key="9">
    <source>
        <dbReference type="Proteomes" id="UP000290540"/>
    </source>
</evidence>
<protein>
    <recommendedName>
        <fullName evidence="7">BZIP domain-containing protein</fullName>
    </recommendedName>
</protein>
<evidence type="ECO:0000256" key="5">
    <source>
        <dbReference type="ARBA" id="ARBA00023242"/>
    </source>
</evidence>
<feature type="compositionally biased region" description="Basic and acidic residues" evidence="6">
    <location>
        <begin position="80"/>
        <end position="99"/>
    </location>
</feature>
<evidence type="ECO:0000256" key="1">
    <source>
        <dbReference type="ARBA" id="ARBA00004123"/>
    </source>
</evidence>
<dbReference type="PANTHER" id="PTHR19304">
    <property type="entry name" value="CYCLIC-AMP RESPONSE ELEMENT BINDING PROTEIN"/>
    <property type="match status" value="1"/>
</dbReference>
<dbReference type="GO" id="GO:0003700">
    <property type="term" value="F:DNA-binding transcription factor activity"/>
    <property type="evidence" value="ECO:0007669"/>
    <property type="project" value="InterPro"/>
</dbReference>
<dbReference type="Gene3D" id="1.20.5.170">
    <property type="match status" value="1"/>
</dbReference>
<evidence type="ECO:0000256" key="4">
    <source>
        <dbReference type="ARBA" id="ARBA00023163"/>
    </source>
</evidence>
<name>A0A4Q2UVE5_FUSOX</name>
<dbReference type="GO" id="GO:0003677">
    <property type="term" value="F:DNA binding"/>
    <property type="evidence" value="ECO:0007669"/>
    <property type="project" value="UniProtKB-KW"/>
</dbReference>
<dbReference type="InterPro" id="IPR046347">
    <property type="entry name" value="bZIP_sf"/>
</dbReference>
<dbReference type="GO" id="GO:0005634">
    <property type="term" value="C:nucleus"/>
    <property type="evidence" value="ECO:0007669"/>
    <property type="project" value="UniProtKB-SubCell"/>
</dbReference>
<dbReference type="SMART" id="SM00338">
    <property type="entry name" value="BRLZ"/>
    <property type="match status" value="1"/>
</dbReference>
<evidence type="ECO:0000259" key="7">
    <source>
        <dbReference type="PROSITE" id="PS50217"/>
    </source>
</evidence>
<dbReference type="Pfam" id="PF00170">
    <property type="entry name" value="bZIP_1"/>
    <property type="match status" value="1"/>
</dbReference>
<dbReference type="EMBL" id="MQTW01001580">
    <property type="protein sequence ID" value="RYC77962.1"/>
    <property type="molecule type" value="Genomic_DNA"/>
</dbReference>
<reference evidence="8 9" key="1">
    <citation type="submission" date="2016-12" db="EMBL/GenBank/DDBJ databases">
        <title>Draft genome sequence of Fusarium oxysporum causing rot on Narcissus.</title>
        <authorList>
            <person name="Armitage A.D."/>
            <person name="Taylor A."/>
            <person name="Clarkson J.P."/>
            <person name="Harrison R.J."/>
            <person name="Jackson A.C."/>
        </authorList>
    </citation>
    <scope>NUCLEOTIDE SEQUENCE [LARGE SCALE GENOMIC DNA]</scope>
    <source>
        <strain evidence="8 9">N139</strain>
    </source>
</reference>
<keyword evidence="5" id="KW-0539">Nucleus</keyword>
<evidence type="ECO:0000256" key="3">
    <source>
        <dbReference type="ARBA" id="ARBA00023125"/>
    </source>
</evidence>
<proteinExistence type="predicted"/>
<organism evidence="8 9">
    <name type="scientific">Fusarium oxysporum f. sp. narcissi</name>
    <dbReference type="NCBI Taxonomy" id="451672"/>
    <lineage>
        <taxon>Eukaryota</taxon>
        <taxon>Fungi</taxon>
        <taxon>Dikarya</taxon>
        <taxon>Ascomycota</taxon>
        <taxon>Pezizomycotina</taxon>
        <taxon>Sordariomycetes</taxon>
        <taxon>Hypocreomycetidae</taxon>
        <taxon>Hypocreales</taxon>
        <taxon>Nectriaceae</taxon>
        <taxon>Fusarium</taxon>
        <taxon>Fusarium oxysporum species complex</taxon>
    </lineage>
</organism>
<dbReference type="FunFam" id="1.20.5.170:FF:000053">
    <property type="entry name" value="BZIP transcription factor AtfA"/>
    <property type="match status" value="1"/>
</dbReference>
<accession>A0A4Q2UVE5</accession>
<keyword evidence="4" id="KW-0804">Transcription</keyword>
<evidence type="ECO:0000256" key="2">
    <source>
        <dbReference type="ARBA" id="ARBA00023015"/>
    </source>
</evidence>
<evidence type="ECO:0000256" key="6">
    <source>
        <dbReference type="SAM" id="MobiDB-lite"/>
    </source>
</evidence>
<dbReference type="AlphaFoldDB" id="A0A4Q2UVE5"/>
<dbReference type="SUPFAM" id="SSF57959">
    <property type="entry name" value="Leucine zipper domain"/>
    <property type="match status" value="1"/>
</dbReference>
<keyword evidence="2" id="KW-0805">Transcription regulation</keyword>
<feature type="non-terminal residue" evidence="8">
    <location>
        <position position="1"/>
    </location>
</feature>
<dbReference type="InterPro" id="IPR051027">
    <property type="entry name" value="bZIP_transcription_factors"/>
</dbReference>
<sequence length="227" mass="24644">HITIRKSGGVSEASGVSDNSDQARPNTRGKGKKNPPATNGRRKADEAPATVPPTKKAKANGGIPVMPDDMDMSDDQSNMKYDENGTKTKMTDEEKRKNSLEGNRVAAIKCRQRKKQWLANLQTNVEVFSTENDALTAQITQLTGEVVNLKTLLLAHKDCPVTQQHGLHNAFMSQVVEPFNPHMNPYGMGAPMPNQPVMAGQGSNGVSHRVSCGPPVSMMNQCPWVAK</sequence>
<dbReference type="Proteomes" id="UP000290540">
    <property type="component" value="Unassembled WGS sequence"/>
</dbReference>
<feature type="domain" description="BZIP" evidence="7">
    <location>
        <begin position="93"/>
        <end position="156"/>
    </location>
</feature>
<feature type="compositionally biased region" description="Polar residues" evidence="6">
    <location>
        <begin position="14"/>
        <end position="25"/>
    </location>
</feature>
<dbReference type="PROSITE" id="PS50217">
    <property type="entry name" value="BZIP"/>
    <property type="match status" value="1"/>
</dbReference>
<gene>
    <name evidence="8" type="ORF">BFJ63_vAg19164</name>
</gene>